<feature type="domain" description="Integrase catalytic" evidence="8">
    <location>
        <begin position="1373"/>
        <end position="1561"/>
    </location>
</feature>
<dbReference type="RefSeq" id="XP_003729536.2">
    <property type="nucleotide sequence ID" value="XM_003729488.3"/>
</dbReference>
<dbReference type="InterPro" id="IPR001969">
    <property type="entry name" value="Aspartic_peptidase_AS"/>
</dbReference>
<reference evidence="10" key="1">
    <citation type="submission" date="2015-02" db="EMBL/GenBank/DDBJ databases">
        <title>Genome sequencing for Strongylocentrotus purpuratus.</title>
        <authorList>
            <person name="Murali S."/>
            <person name="Liu Y."/>
            <person name="Vee V."/>
            <person name="English A."/>
            <person name="Wang M."/>
            <person name="Skinner E."/>
            <person name="Han Y."/>
            <person name="Muzny D.M."/>
            <person name="Worley K.C."/>
            <person name="Gibbs R.A."/>
        </authorList>
    </citation>
    <scope>NUCLEOTIDE SEQUENCE</scope>
</reference>
<evidence type="ECO:0000256" key="1">
    <source>
        <dbReference type="ARBA" id="ARBA00022679"/>
    </source>
</evidence>
<dbReference type="GO" id="GO:0004519">
    <property type="term" value="F:endonuclease activity"/>
    <property type="evidence" value="ECO:0007669"/>
    <property type="project" value="UniProtKB-KW"/>
</dbReference>
<dbReference type="Gene3D" id="3.30.70.270">
    <property type="match status" value="1"/>
</dbReference>
<accession>A0A7M7GKE1</accession>
<dbReference type="SUPFAM" id="SSF56672">
    <property type="entry name" value="DNA/RNA polymerases"/>
    <property type="match status" value="1"/>
</dbReference>
<evidence type="ECO:0000256" key="2">
    <source>
        <dbReference type="ARBA" id="ARBA00022695"/>
    </source>
</evidence>
<dbReference type="Pfam" id="PF03564">
    <property type="entry name" value="DUF1759"/>
    <property type="match status" value="1"/>
</dbReference>
<dbReference type="SUPFAM" id="SSF53098">
    <property type="entry name" value="Ribonuclease H-like"/>
    <property type="match status" value="1"/>
</dbReference>
<dbReference type="GO" id="GO:0015074">
    <property type="term" value="P:DNA integration"/>
    <property type="evidence" value="ECO:0007669"/>
    <property type="project" value="InterPro"/>
</dbReference>
<evidence type="ECO:0000256" key="7">
    <source>
        <dbReference type="SAM" id="MobiDB-lite"/>
    </source>
</evidence>
<dbReference type="GO" id="GO:0006508">
    <property type="term" value="P:proteolysis"/>
    <property type="evidence" value="ECO:0007669"/>
    <property type="project" value="InterPro"/>
</dbReference>
<evidence type="ECO:0000256" key="5">
    <source>
        <dbReference type="ARBA" id="ARBA00022801"/>
    </source>
</evidence>
<organism evidence="9 10">
    <name type="scientific">Strongylocentrotus purpuratus</name>
    <name type="common">Purple sea urchin</name>
    <dbReference type="NCBI Taxonomy" id="7668"/>
    <lineage>
        <taxon>Eukaryota</taxon>
        <taxon>Metazoa</taxon>
        <taxon>Echinodermata</taxon>
        <taxon>Eleutherozoa</taxon>
        <taxon>Echinozoa</taxon>
        <taxon>Echinoidea</taxon>
        <taxon>Euechinoidea</taxon>
        <taxon>Echinacea</taxon>
        <taxon>Camarodonta</taxon>
        <taxon>Echinidea</taxon>
        <taxon>Strongylocentrotidae</taxon>
        <taxon>Strongylocentrotus</taxon>
    </lineage>
</organism>
<dbReference type="Pfam" id="PF05380">
    <property type="entry name" value="Peptidase_A17"/>
    <property type="match status" value="1"/>
</dbReference>
<evidence type="ECO:0000259" key="8">
    <source>
        <dbReference type="PROSITE" id="PS50994"/>
    </source>
</evidence>
<evidence type="ECO:0000313" key="9">
    <source>
        <dbReference type="EnsemblMetazoa" id="XP_003729536"/>
    </source>
</evidence>
<dbReference type="InterPro" id="IPR040676">
    <property type="entry name" value="DUF5641"/>
</dbReference>
<keyword evidence="10" id="KW-1185">Reference proteome</keyword>
<dbReference type="InterPro" id="IPR036397">
    <property type="entry name" value="RNaseH_sf"/>
</dbReference>
<dbReference type="InterPro" id="IPR005312">
    <property type="entry name" value="DUF1759"/>
</dbReference>
<proteinExistence type="predicted"/>
<dbReference type="InterPro" id="IPR008042">
    <property type="entry name" value="Retrotrans_Pao"/>
</dbReference>
<evidence type="ECO:0000256" key="3">
    <source>
        <dbReference type="ARBA" id="ARBA00022722"/>
    </source>
</evidence>
<dbReference type="CDD" id="cd01644">
    <property type="entry name" value="RT_pepA17"/>
    <property type="match status" value="1"/>
</dbReference>
<dbReference type="GeneID" id="100892110"/>
<dbReference type="InterPro" id="IPR043128">
    <property type="entry name" value="Rev_trsase/Diguanyl_cyclase"/>
</dbReference>
<dbReference type="InterPro" id="IPR021109">
    <property type="entry name" value="Peptidase_aspartic_dom_sf"/>
</dbReference>
<dbReference type="InterPro" id="IPR001584">
    <property type="entry name" value="Integrase_cat-core"/>
</dbReference>
<keyword evidence="2" id="KW-0548">Nucleotidyltransferase</keyword>
<evidence type="ECO:0000256" key="4">
    <source>
        <dbReference type="ARBA" id="ARBA00022759"/>
    </source>
</evidence>
<dbReference type="Proteomes" id="UP000007110">
    <property type="component" value="Unassembled WGS sequence"/>
</dbReference>
<keyword evidence="6" id="KW-0695">RNA-directed DNA polymerase</keyword>
<protein>
    <recommendedName>
        <fullName evidence="8">Integrase catalytic domain-containing protein</fullName>
    </recommendedName>
</protein>
<dbReference type="GO" id="GO:0003964">
    <property type="term" value="F:RNA-directed DNA polymerase activity"/>
    <property type="evidence" value="ECO:0007669"/>
    <property type="project" value="UniProtKB-KW"/>
</dbReference>
<keyword evidence="3" id="KW-0540">Nuclease</keyword>
<evidence type="ECO:0000313" key="10">
    <source>
        <dbReference type="Proteomes" id="UP000007110"/>
    </source>
</evidence>
<dbReference type="PROSITE" id="PS00141">
    <property type="entry name" value="ASP_PROTEASE"/>
    <property type="match status" value="1"/>
</dbReference>
<name>A0A7M7GKE1_STRPU</name>
<dbReference type="PROSITE" id="PS50994">
    <property type="entry name" value="INTEGRASE"/>
    <property type="match status" value="1"/>
</dbReference>
<dbReference type="InterPro" id="IPR012337">
    <property type="entry name" value="RNaseH-like_sf"/>
</dbReference>
<sequence>MAETAGELKAKRRTAKGKLTRGMNQLQALLNTERSIKEVDESYHEFRKLYENVEAKHDAYSEVLDDTAYEAEQAWMEECMNSFMQMKLKVVDYVGNSTGADDTVDTTREVESPRSEVRNTTTCHVQIEKPKLPRFSGDIREYQTFKSDFKHLIESKYSERDCITILRTSLQGKALEVIQGIGTDYNAAWEQLDIIYGDQRNVADAVIYDITKFKNLKEGDDKGFIELAGLVRRSYNTLKEINKEEDMNNSHMLSLIERKLTNEDRKIWLRQQKSPTLKCLMEWLSQELQTRIRATASIREGRSDSKPRQGAFIHHLTQEDKGNEGRKPDFKCWLCKSNDHWVDKCQKVVKMSQQERYELMKENRACFSCLKRAGKEHRMTTCRRRKKCDRCSSFHHPLLHSTIKIQESTVDVASTGSSETLLPILTVKVRGPKGAVIGNCLLDSGSQVTLIRKGVAEKLNLEGDPVQIVITKIGGDRETTNSKWYRVKVESLDNHRVVNVKAIGLDVINDNITSVEVRELARIFDLDKLNRGDGSVDLLIGADYARLHLGDVKSRERGHLVATRTPLGWVVFGGKPGQSSGSVLNVQVVGNPIDLQDFWTTESMGVACPAMETDEQKLITKACQKKGQQWLVPYPWLKDPRELPDNKVLVEKMLCATEKRLMKDAEHAKAYDHQIKEMVQMDFARKLTAEEMESYNGPVHYIPHHAVLRPEKKSTPIRIVFNSSSVYQGKCLNDFWMKGPDLLNNLFGVIIRFREKPVAVCADISKMYHRVLIPESDQHVHRFLWRDLQVDRKPDTYVMQVVTFGDKPASAMAQTALRLTAEEGRTQSPEAADVLKRDSYMDDICTSTNTREEAQALTESIDNILANGGFKVKGWTSSTQLKGAGGDEMEKTLMESLAEEKVLGVFWDRKRDEFSYRVKVEKFLDKELTKRIILGQVSRIFDPIGYTAPFVIRAKIGLQKMWEAGYDWDAVLPEECQIEWKRFFQEMEELKEVTFERCLTPKDVVGKPLLCIFSDASMHAFGACAYLRWETEDGDYKTRFVAAKSRVAPLKPLTVPRLELQAAVLASRLYKTIVEQLTMEIDDVILFTDSMIALSWVRSKARNFKTFIATRVGEIQSNTDPSKWRHISGVDNIADVLSRGLKASELKGSWQHGSDFLQQSRSDWPEEVKVLTNLPDVEKERRHEKTVLAVGLSCDLIDYERFSSWRKLVRVATLVLKFVKKLKARRGNQEKETSKGMTPAELEEGERYIIRDVQKGMESRIKKGELKSLSPFIDDYRVIRVGGRIDKAMTSFEHKHPALLPYGHHVSKLITRHVHEMSHSGVAATMAKIRLKYWILRGHKLIKTLKYRCTKCRAFLQKAETQEMAQLPRERLAPNTPPFHFTSCDYFGPLTVQVGRNKTSKHYGVIFTCLNTRAVHLELAVDCSAMEFMQVLRRFFAVRGQPASILSDNGTQFVGTERELRKMTEGLSNEELQDFCAERGTVWRFTTPGAPHQNGCAEALVKSCKHALKKAIGEQVLAPFELLTCLAEVANLVNQRPIGRLSTDPDDGGYISPNDMLLGRASGNVAQGPFLETRNPRHRVELVQRIVDSFWQRWTRDVLPLLTPRRKWNVHRRNVRVDDIVMFADANSVRSKWTIARIIEVFPGDDGKVRNVKVKTMNSEYRRPITKIAVIYPAEGYED</sequence>
<dbReference type="PANTHER" id="PTHR47331">
    <property type="entry name" value="PHD-TYPE DOMAIN-CONTAINING PROTEIN"/>
    <property type="match status" value="1"/>
</dbReference>
<dbReference type="Gene3D" id="2.40.70.10">
    <property type="entry name" value="Acid Proteases"/>
    <property type="match status" value="1"/>
</dbReference>
<feature type="region of interest" description="Disordered" evidence="7">
    <location>
        <begin position="102"/>
        <end position="121"/>
    </location>
</feature>
<feature type="compositionally biased region" description="Basic and acidic residues" evidence="7">
    <location>
        <begin position="105"/>
        <end position="117"/>
    </location>
</feature>
<dbReference type="EnsemblMetazoa" id="XM_003729488">
    <property type="protein sequence ID" value="XP_003729536"/>
    <property type="gene ID" value="LOC100892110"/>
</dbReference>
<dbReference type="KEGG" id="spu:100892110"/>
<dbReference type="OrthoDB" id="6088343at2759"/>
<dbReference type="InterPro" id="IPR043502">
    <property type="entry name" value="DNA/RNA_pol_sf"/>
</dbReference>
<evidence type="ECO:0000256" key="6">
    <source>
        <dbReference type="ARBA" id="ARBA00022918"/>
    </source>
</evidence>
<dbReference type="InParanoid" id="A0A7M7GKE1"/>
<dbReference type="Gene3D" id="3.30.420.10">
    <property type="entry name" value="Ribonuclease H-like superfamily/Ribonuclease H"/>
    <property type="match status" value="1"/>
</dbReference>
<dbReference type="PANTHER" id="PTHR47331:SF5">
    <property type="entry name" value="RIBONUCLEASE H"/>
    <property type="match status" value="1"/>
</dbReference>
<keyword evidence="5" id="KW-0378">Hydrolase</keyword>
<dbReference type="GO" id="GO:0004190">
    <property type="term" value="F:aspartic-type endopeptidase activity"/>
    <property type="evidence" value="ECO:0007669"/>
    <property type="project" value="InterPro"/>
</dbReference>
<dbReference type="Pfam" id="PF18701">
    <property type="entry name" value="DUF5641"/>
    <property type="match status" value="1"/>
</dbReference>
<dbReference type="Gene3D" id="3.10.10.10">
    <property type="entry name" value="HIV Type 1 Reverse Transcriptase, subunit A, domain 1"/>
    <property type="match status" value="1"/>
</dbReference>
<keyword evidence="1" id="KW-0808">Transferase</keyword>
<dbReference type="GO" id="GO:0003676">
    <property type="term" value="F:nucleic acid binding"/>
    <property type="evidence" value="ECO:0007669"/>
    <property type="project" value="InterPro"/>
</dbReference>
<reference evidence="9" key="2">
    <citation type="submission" date="2021-01" db="UniProtKB">
        <authorList>
            <consortium name="EnsemblMetazoa"/>
        </authorList>
    </citation>
    <scope>IDENTIFICATION</scope>
</reference>
<keyword evidence="4" id="KW-0255">Endonuclease</keyword>